<evidence type="ECO:0000256" key="5">
    <source>
        <dbReference type="ARBA" id="ARBA00023237"/>
    </source>
</evidence>
<dbReference type="Proteomes" id="UP000480164">
    <property type="component" value="Unassembled WGS sequence"/>
</dbReference>
<dbReference type="RefSeq" id="WP_154753853.1">
    <property type="nucleotide sequence ID" value="NZ_CP046509.1"/>
</dbReference>
<dbReference type="EMBL" id="WLZX01000007">
    <property type="protein sequence ID" value="MTD28613.1"/>
    <property type="molecule type" value="Genomic_DNA"/>
</dbReference>
<dbReference type="Pfam" id="PF06629">
    <property type="entry name" value="MipA"/>
    <property type="match status" value="1"/>
</dbReference>
<sequence length="263" mass="28938">MITRKFSLCISCIAFANITLMAGADAAVLAARSLTVGIAASNAPRYSGSDKRQFNFAPVIDARDGAFFFNSQDGLGYDLQSDSGLYLEHTLGYSLGRSDKNSSWRDGSKKLRGMGNIDAVMNTAVAVGWTIVPWLSVEGKATLPLTDSQGVQYQTSVSLIPFQDESDTLVFQSAALFGDSRYMNTFYGVSDRQHIRSGYRRYSTTGGLYGVQNSLTWGHRFTPQWGTMLEAGYTWLSHRTDKSPIVFRRNEATVTAAVTYTFD</sequence>
<reference evidence="7 10" key="1">
    <citation type="submission" date="2019-11" db="EMBL/GenBank/DDBJ databases">
        <title>Erwinia sp. nov., isolated from feces of birds in Tibet plateau of China.</title>
        <authorList>
            <person name="Ge Y."/>
        </authorList>
    </citation>
    <scope>NUCLEOTIDE SEQUENCE [LARGE SCALE GENOMIC DNA]</scope>
    <source>
        <strain evidence="7 10">J316</strain>
    </source>
</reference>
<accession>A0A6I6EYA0</accession>
<keyword evidence="3 6" id="KW-0732">Signal</keyword>
<feature type="signal peptide" evidence="6">
    <location>
        <begin position="1"/>
        <end position="26"/>
    </location>
</feature>
<accession>A0A6L6GSN4</accession>
<name>A0A6I6EYA0_9GAMM</name>
<evidence type="ECO:0000256" key="3">
    <source>
        <dbReference type="ARBA" id="ARBA00022729"/>
    </source>
</evidence>
<dbReference type="InterPro" id="IPR010583">
    <property type="entry name" value="MipA"/>
</dbReference>
<protein>
    <submittedName>
        <fullName evidence="8">MipA/OmpV family protein</fullName>
    </submittedName>
</protein>
<comment type="subcellular location">
    <subcellularLocation>
        <location evidence="1">Cell outer membrane</location>
    </subcellularLocation>
</comment>
<keyword evidence="4" id="KW-0472">Membrane</keyword>
<evidence type="ECO:0000256" key="2">
    <source>
        <dbReference type="ARBA" id="ARBA00005722"/>
    </source>
</evidence>
<reference evidence="8 9" key="2">
    <citation type="submission" date="2019-12" db="EMBL/GenBank/DDBJ databases">
        <title>Erwinia sp. nov., isolated from droppings of birds in the Qinghai-Tiebt plateau of China.</title>
        <authorList>
            <person name="Ge Y."/>
        </authorList>
    </citation>
    <scope>NUCLEOTIDE SEQUENCE [LARGE SCALE GENOMIC DNA]</scope>
    <source>
        <strain evidence="8 9">J780</strain>
    </source>
</reference>
<evidence type="ECO:0000313" key="9">
    <source>
        <dbReference type="Proteomes" id="UP000424752"/>
    </source>
</evidence>
<dbReference type="GO" id="GO:0009279">
    <property type="term" value="C:cell outer membrane"/>
    <property type="evidence" value="ECO:0007669"/>
    <property type="project" value="UniProtKB-SubCell"/>
</dbReference>
<evidence type="ECO:0000313" key="10">
    <source>
        <dbReference type="Proteomes" id="UP000480164"/>
    </source>
</evidence>
<evidence type="ECO:0000256" key="1">
    <source>
        <dbReference type="ARBA" id="ARBA00004442"/>
    </source>
</evidence>
<dbReference type="Proteomes" id="UP000424752">
    <property type="component" value="Chromosome"/>
</dbReference>
<keyword evidence="10" id="KW-1185">Reference proteome</keyword>
<dbReference type="AlphaFoldDB" id="A0A6I6EYA0"/>
<dbReference type="EMBL" id="CP046509">
    <property type="protein sequence ID" value="QGU86720.1"/>
    <property type="molecule type" value="Genomic_DNA"/>
</dbReference>
<proteinExistence type="inferred from homology"/>
<evidence type="ECO:0000313" key="7">
    <source>
        <dbReference type="EMBL" id="MTD28613.1"/>
    </source>
</evidence>
<dbReference type="KEGG" id="erwi:GN242_05590"/>
<gene>
    <name evidence="7" type="ORF">GK011_16885</name>
    <name evidence="8" type="ORF">GN242_05590</name>
</gene>
<comment type="similarity">
    <text evidence="2">Belongs to the MipA/OmpV family.</text>
</comment>
<feature type="chain" id="PRO_5044633577" evidence="6">
    <location>
        <begin position="27"/>
        <end position="263"/>
    </location>
</feature>
<organism evidence="8 9">
    <name type="scientific">Erwinia sorbitola</name>
    <dbReference type="NCBI Taxonomy" id="2681984"/>
    <lineage>
        <taxon>Bacteria</taxon>
        <taxon>Pseudomonadati</taxon>
        <taxon>Pseudomonadota</taxon>
        <taxon>Gammaproteobacteria</taxon>
        <taxon>Enterobacterales</taxon>
        <taxon>Erwiniaceae</taxon>
        <taxon>Erwinia</taxon>
    </lineage>
</organism>
<keyword evidence="5" id="KW-0998">Cell outer membrane</keyword>
<evidence type="ECO:0000256" key="4">
    <source>
        <dbReference type="ARBA" id="ARBA00023136"/>
    </source>
</evidence>
<evidence type="ECO:0000256" key="6">
    <source>
        <dbReference type="SAM" id="SignalP"/>
    </source>
</evidence>
<evidence type="ECO:0000313" key="8">
    <source>
        <dbReference type="EMBL" id="QGU86720.1"/>
    </source>
</evidence>
<dbReference type="PANTHER" id="PTHR38776:SF1">
    <property type="entry name" value="MLTA-INTERACTING PROTEIN-RELATED"/>
    <property type="match status" value="1"/>
</dbReference>
<dbReference type="PANTHER" id="PTHR38776">
    <property type="entry name" value="MLTA-INTERACTING PROTEIN-RELATED"/>
    <property type="match status" value="1"/>
</dbReference>